<evidence type="ECO:0000256" key="9">
    <source>
        <dbReference type="ARBA" id="ARBA00023157"/>
    </source>
</evidence>
<dbReference type="SMART" id="SM00082">
    <property type="entry name" value="LRRCT"/>
    <property type="match status" value="1"/>
</dbReference>
<evidence type="ECO:0000256" key="14">
    <source>
        <dbReference type="SAM" id="MobiDB-lite"/>
    </source>
</evidence>
<feature type="compositionally biased region" description="Basic and acidic residues" evidence="14">
    <location>
        <begin position="604"/>
        <end position="620"/>
    </location>
</feature>
<evidence type="ECO:0000256" key="12">
    <source>
        <dbReference type="ARBA" id="ARBA00071776"/>
    </source>
</evidence>
<dbReference type="PANTHER" id="PTHR24369:SF160">
    <property type="entry name" value="VASORIN"/>
    <property type="match status" value="1"/>
</dbReference>
<dbReference type="CTD" id="108701638"/>
<dbReference type="STRING" id="8355.A0A1L8EYF5"/>
<evidence type="ECO:0000256" key="2">
    <source>
        <dbReference type="ARBA" id="ARBA00022536"/>
    </source>
</evidence>
<feature type="transmembrane region" description="Helical" evidence="15">
    <location>
        <begin position="560"/>
        <end position="584"/>
    </location>
</feature>
<name>A0A1L8EYF5_XENLA</name>
<reference evidence="19" key="1">
    <citation type="submission" date="2025-08" db="UniProtKB">
        <authorList>
            <consortium name="RefSeq"/>
        </authorList>
    </citation>
    <scope>IDENTIFICATION</scope>
    <source>
        <strain evidence="19">J_2021</strain>
        <tissue evidence="19">Erythrocytes</tissue>
    </source>
</reference>
<accession>A0A1L8EYF5</accession>
<protein>
    <recommendedName>
        <fullName evidence="12">Vasorin</fullName>
    </recommendedName>
</protein>
<evidence type="ECO:0000256" key="5">
    <source>
        <dbReference type="ARBA" id="ARBA00022729"/>
    </source>
</evidence>
<dbReference type="InterPro" id="IPR001611">
    <property type="entry name" value="Leu-rich_rpt"/>
</dbReference>
<dbReference type="PANTHER" id="PTHR24369">
    <property type="entry name" value="ANTIGEN BSP, PUTATIVE-RELATED"/>
    <property type="match status" value="1"/>
</dbReference>
<dbReference type="InterPro" id="IPR032675">
    <property type="entry name" value="LRR_dom_sf"/>
</dbReference>
<dbReference type="Gene3D" id="3.80.10.10">
    <property type="entry name" value="Ribonuclease Inhibitor"/>
    <property type="match status" value="2"/>
</dbReference>
<dbReference type="InterPro" id="IPR050541">
    <property type="entry name" value="LRR_TM_domain-containing"/>
</dbReference>
<evidence type="ECO:0000256" key="4">
    <source>
        <dbReference type="ARBA" id="ARBA00022692"/>
    </source>
</evidence>
<dbReference type="InterPro" id="IPR003591">
    <property type="entry name" value="Leu-rich_rpt_typical-subtyp"/>
</dbReference>
<evidence type="ECO:0000256" key="6">
    <source>
        <dbReference type="ARBA" id="ARBA00022737"/>
    </source>
</evidence>
<evidence type="ECO:0000313" key="19">
    <source>
        <dbReference type="RefSeq" id="XP_018092031.1"/>
    </source>
</evidence>
<keyword evidence="5 16" id="KW-0732">Signal</keyword>
<dbReference type="RefSeq" id="XP_018092031.1">
    <property type="nucleotide sequence ID" value="XM_018236542.2"/>
</dbReference>
<organism evidence="18 19">
    <name type="scientific">Xenopus laevis</name>
    <name type="common">African clawed frog</name>
    <dbReference type="NCBI Taxonomy" id="8355"/>
    <lineage>
        <taxon>Eukaryota</taxon>
        <taxon>Metazoa</taxon>
        <taxon>Chordata</taxon>
        <taxon>Craniata</taxon>
        <taxon>Vertebrata</taxon>
        <taxon>Euteleostomi</taxon>
        <taxon>Amphibia</taxon>
        <taxon>Batrachia</taxon>
        <taxon>Anura</taxon>
        <taxon>Pipoidea</taxon>
        <taxon>Pipidae</taxon>
        <taxon>Xenopodinae</taxon>
        <taxon>Xenopus</taxon>
        <taxon>Xenopus</taxon>
    </lineage>
</organism>
<dbReference type="Xenbase" id="XB-GENE-17333307">
    <property type="gene designation" value="vasn.L"/>
</dbReference>
<keyword evidence="3" id="KW-0433">Leucine-rich repeat</keyword>
<evidence type="ECO:0000256" key="1">
    <source>
        <dbReference type="ARBA" id="ARBA00004479"/>
    </source>
</evidence>
<feature type="region of interest" description="Disordered" evidence="14">
    <location>
        <begin position="351"/>
        <end position="378"/>
    </location>
</feature>
<evidence type="ECO:0000313" key="18">
    <source>
        <dbReference type="Proteomes" id="UP000186698"/>
    </source>
</evidence>
<keyword evidence="8 15" id="KW-0472">Membrane</keyword>
<dbReference type="PROSITE" id="PS51450">
    <property type="entry name" value="LRR"/>
    <property type="match status" value="4"/>
</dbReference>
<comment type="subcellular location">
    <subcellularLocation>
        <location evidence="1">Membrane</location>
        <topology evidence="1">Single-pass type I membrane protein</topology>
    </subcellularLocation>
</comment>
<evidence type="ECO:0000256" key="15">
    <source>
        <dbReference type="SAM" id="Phobius"/>
    </source>
</evidence>
<keyword evidence="18" id="KW-1185">Reference proteome</keyword>
<dbReference type="CDD" id="cd00054">
    <property type="entry name" value="EGF_CA"/>
    <property type="match status" value="1"/>
</dbReference>
<dbReference type="KEGG" id="xla:108701638"/>
<dbReference type="FunFam" id="3.80.10.10:FF:000211">
    <property type="entry name" value="vasorin"/>
    <property type="match status" value="1"/>
</dbReference>
<evidence type="ECO:0000256" key="7">
    <source>
        <dbReference type="ARBA" id="ARBA00022989"/>
    </source>
</evidence>
<dbReference type="Pfam" id="PF00560">
    <property type="entry name" value="LRR_1"/>
    <property type="match status" value="1"/>
</dbReference>
<dbReference type="SMART" id="SM00181">
    <property type="entry name" value="EGF"/>
    <property type="match status" value="1"/>
</dbReference>
<feature type="disulfide bond" evidence="13">
    <location>
        <begin position="428"/>
        <end position="437"/>
    </location>
</feature>
<dbReference type="OrthoDB" id="676979at2759"/>
<feature type="chain" id="PRO_5043691379" description="Vasorin" evidence="16">
    <location>
        <begin position="21"/>
        <end position="659"/>
    </location>
</feature>
<evidence type="ECO:0000256" key="16">
    <source>
        <dbReference type="SAM" id="SignalP"/>
    </source>
</evidence>
<dbReference type="OMA" id="VPQPQDC"/>
<proteinExistence type="predicted"/>
<evidence type="ECO:0000256" key="13">
    <source>
        <dbReference type="PROSITE-ProRule" id="PRU00076"/>
    </source>
</evidence>
<evidence type="ECO:0000256" key="11">
    <source>
        <dbReference type="ARBA" id="ARBA00059920"/>
    </source>
</evidence>
<dbReference type="PROSITE" id="PS50026">
    <property type="entry name" value="EGF_3"/>
    <property type="match status" value="1"/>
</dbReference>
<evidence type="ECO:0000259" key="17">
    <source>
        <dbReference type="PROSITE" id="PS50026"/>
    </source>
</evidence>
<keyword evidence="4 15" id="KW-0812">Transmembrane</keyword>
<dbReference type="PRINTS" id="PR00019">
    <property type="entry name" value="LEURICHRPT"/>
</dbReference>
<dbReference type="GeneID" id="108701638"/>
<dbReference type="InterPro" id="IPR000742">
    <property type="entry name" value="EGF"/>
</dbReference>
<evidence type="ECO:0000256" key="10">
    <source>
        <dbReference type="ARBA" id="ARBA00023180"/>
    </source>
</evidence>
<dbReference type="SMART" id="SM00369">
    <property type="entry name" value="LRR_TYP"/>
    <property type="match status" value="6"/>
</dbReference>
<dbReference type="FunFam" id="3.80.10.10:FF:000250">
    <property type="entry name" value="vasorin"/>
    <property type="match status" value="1"/>
</dbReference>
<keyword evidence="10" id="KW-0325">Glycoprotein</keyword>
<keyword evidence="9 13" id="KW-1015">Disulfide bond</keyword>
<gene>
    <name evidence="19 20" type="primary">vasn.L</name>
</gene>
<dbReference type="GO" id="GO:0005886">
    <property type="term" value="C:plasma membrane"/>
    <property type="evidence" value="ECO:0007669"/>
    <property type="project" value="TreeGrafter"/>
</dbReference>
<evidence type="ECO:0000256" key="3">
    <source>
        <dbReference type="ARBA" id="ARBA00022614"/>
    </source>
</evidence>
<dbReference type="PROSITE" id="PS00022">
    <property type="entry name" value="EGF_1"/>
    <property type="match status" value="1"/>
</dbReference>
<dbReference type="SMART" id="SM00365">
    <property type="entry name" value="LRR_SD22"/>
    <property type="match status" value="3"/>
</dbReference>
<feature type="domain" description="EGF-like" evidence="17">
    <location>
        <begin position="401"/>
        <end position="438"/>
    </location>
</feature>
<dbReference type="Proteomes" id="UP000186698">
    <property type="component" value="Chromosome 9_10L"/>
</dbReference>
<dbReference type="Bgee" id="108701638">
    <property type="expression patterns" value="Expressed in internal ear and 16 other cell types or tissues"/>
</dbReference>
<evidence type="ECO:0000256" key="8">
    <source>
        <dbReference type="ARBA" id="ARBA00023136"/>
    </source>
</evidence>
<keyword evidence="7 15" id="KW-1133">Transmembrane helix</keyword>
<feature type="signal peptide" evidence="16">
    <location>
        <begin position="1"/>
        <end position="20"/>
    </location>
</feature>
<comment type="function">
    <text evidence="11">May act as an inhibitor of TGF-beta signaling.</text>
</comment>
<keyword evidence="2 13" id="KW-0245">EGF-like domain</keyword>
<dbReference type="AlphaFoldDB" id="A0A1L8EYF5"/>
<dbReference type="PaxDb" id="8355-A0A1L8EYF5"/>
<dbReference type="AGR" id="Xenbase:XB-GENE-17333307"/>
<dbReference type="SUPFAM" id="SSF52058">
    <property type="entry name" value="L domain-like"/>
    <property type="match status" value="1"/>
</dbReference>
<dbReference type="InterPro" id="IPR000483">
    <property type="entry name" value="Cys-rich_flank_reg_C"/>
</dbReference>
<evidence type="ECO:0000313" key="20">
    <source>
        <dbReference type="Xenbase" id="XB-GENE-17333307"/>
    </source>
</evidence>
<keyword evidence="6" id="KW-0677">Repeat</keyword>
<comment type="caution">
    <text evidence="13">Lacks conserved residue(s) required for the propagation of feature annotation.</text>
</comment>
<dbReference type="PROSITE" id="PS01186">
    <property type="entry name" value="EGF_2"/>
    <property type="match status" value="1"/>
</dbReference>
<sequence length="659" mass="71899">MMWHLLVWTILLANARWMIAEGCPAGCQCNTPQNVFCLARTNSYFPHGVPPDTLNLYVFENGISSIEESSFIGLNGLHLLDLSHNQLSSLPGGVFRSLANLSNLELTSNQLTEISADTFQGLSRLERLYLNGNRIRSIHPDAFKGLESLLELKLSNNQLITPPSFSLPHLLLLDLSYNAILVIQPGVFNADNIETLRLAGLGLKEVPELLLSGLKNLHELDLSDNQLDKLPPGLLGLTKLSIAGNVGFSQIQVDDLANLPALQELDLSGLSLRTLPKGLFRSSKRLRTISLAQNPFNCVCSLGWLSEWMRVSGVVLLRPDETRCHFPPKNAGKTLRQLRDSEYGCPAPTTIHIPTTASSTTTGPPTTTKPLQTEAPTTASTTTTTILHQEQEEDTQPFPFEDPLCPPQTCLNGGSCQLDHTGQLECECPPGFQGTYCETGPVTPALVTEKYTEQVKIIEVTVSSIRVDLQSYSQNKEKLWRIRLTVRNLYGADRRPKIYNFPPSLPEYTVRALSPNTTYWLCLGSQGEGGPEDDLCTEIHTLGEPPKHSPQVTQSQEGNLTLVLVPAVAAGILLSAAVAAAACYARRRQGKGHSVEDGGPLEMDGVKKGLDGTGEIKKLSDGQTGPEKNSAESEEPLMDSTRIGNNNDAPTGRLPHSYF</sequence>
<dbReference type="Gene3D" id="2.10.25.10">
    <property type="entry name" value="Laminin"/>
    <property type="match status" value="1"/>
</dbReference>
<dbReference type="Pfam" id="PF13855">
    <property type="entry name" value="LRR_8"/>
    <property type="match status" value="1"/>
</dbReference>
<feature type="region of interest" description="Disordered" evidence="14">
    <location>
        <begin position="589"/>
        <end position="659"/>
    </location>
</feature>
<dbReference type="SUPFAM" id="SSF57196">
    <property type="entry name" value="EGF/Laminin"/>
    <property type="match status" value="1"/>
</dbReference>